<proteinExistence type="predicted"/>
<protein>
    <submittedName>
        <fullName evidence="2">Uncharacterized protein</fullName>
    </submittedName>
</protein>
<dbReference type="AlphaFoldDB" id="A0A2M9ZFN3"/>
<gene>
    <name evidence="2" type="ORF">CH371_04055</name>
</gene>
<comment type="caution">
    <text evidence="2">The sequence shown here is derived from an EMBL/GenBank/DDBJ whole genome shotgun (WGS) entry which is preliminary data.</text>
</comment>
<evidence type="ECO:0000313" key="3">
    <source>
        <dbReference type="Proteomes" id="UP000231912"/>
    </source>
</evidence>
<evidence type="ECO:0000256" key="1">
    <source>
        <dbReference type="SAM" id="MobiDB-lite"/>
    </source>
</evidence>
<dbReference type="EMBL" id="NPDT01000001">
    <property type="protein sequence ID" value="PJZ67238.1"/>
    <property type="molecule type" value="Genomic_DNA"/>
</dbReference>
<name>A0A2M9ZFN3_9LEPT</name>
<organism evidence="2 3">
    <name type="scientific">Leptospira wolffii</name>
    <dbReference type="NCBI Taxonomy" id="409998"/>
    <lineage>
        <taxon>Bacteria</taxon>
        <taxon>Pseudomonadati</taxon>
        <taxon>Spirochaetota</taxon>
        <taxon>Spirochaetia</taxon>
        <taxon>Leptospirales</taxon>
        <taxon>Leptospiraceae</taxon>
        <taxon>Leptospira</taxon>
    </lineage>
</organism>
<accession>A0A2M9ZFN3</accession>
<evidence type="ECO:0000313" key="2">
    <source>
        <dbReference type="EMBL" id="PJZ67238.1"/>
    </source>
</evidence>
<reference evidence="2 3" key="1">
    <citation type="submission" date="2017-07" db="EMBL/GenBank/DDBJ databases">
        <title>Leptospira spp. isolated from tropical soils.</title>
        <authorList>
            <person name="Thibeaux R."/>
            <person name="Iraola G."/>
            <person name="Ferres I."/>
            <person name="Bierque E."/>
            <person name="Girault D."/>
            <person name="Soupe-Gilbert M.-E."/>
            <person name="Picardeau M."/>
            <person name="Goarant C."/>
        </authorList>
    </citation>
    <scope>NUCLEOTIDE SEQUENCE [LARGE SCALE GENOMIC DNA]</scope>
    <source>
        <strain evidence="2 3">FH2-C-A2</strain>
    </source>
</reference>
<sequence>MRKVIGRADDKIPLIYTYTAFTKAEIGKAKGRIRFFAFLFIFSITCPIRHTPSEGKGRYSPRTGPFPTSPGRAENSSNLSRWSFFCRIHETTSLPGRILSSTGGMTKKMIYEE</sequence>
<feature type="region of interest" description="Disordered" evidence="1">
    <location>
        <begin position="50"/>
        <end position="77"/>
    </location>
</feature>
<dbReference type="Proteomes" id="UP000231912">
    <property type="component" value="Unassembled WGS sequence"/>
</dbReference>